<protein>
    <submittedName>
        <fullName evidence="1">Uncharacterized protein</fullName>
    </submittedName>
</protein>
<evidence type="ECO:0000313" key="1">
    <source>
        <dbReference type="EMBL" id="KAL0637936.1"/>
    </source>
</evidence>
<reference evidence="1 2" key="1">
    <citation type="submission" date="2024-02" db="EMBL/GenBank/DDBJ databases">
        <title>Discinaceae phylogenomics.</title>
        <authorList>
            <person name="Dirks A.C."/>
            <person name="James T.Y."/>
        </authorList>
    </citation>
    <scope>NUCLEOTIDE SEQUENCE [LARGE SCALE GENOMIC DNA]</scope>
    <source>
        <strain evidence="1 2">ACD0624</strain>
    </source>
</reference>
<comment type="caution">
    <text evidence="1">The sequence shown here is derived from an EMBL/GenBank/DDBJ whole genome shotgun (WGS) entry which is preliminary data.</text>
</comment>
<organism evidence="1 2">
    <name type="scientific">Discina gigas</name>
    <dbReference type="NCBI Taxonomy" id="1032678"/>
    <lineage>
        <taxon>Eukaryota</taxon>
        <taxon>Fungi</taxon>
        <taxon>Dikarya</taxon>
        <taxon>Ascomycota</taxon>
        <taxon>Pezizomycotina</taxon>
        <taxon>Pezizomycetes</taxon>
        <taxon>Pezizales</taxon>
        <taxon>Discinaceae</taxon>
        <taxon>Discina</taxon>
    </lineage>
</organism>
<dbReference type="EMBL" id="JBBBZM010000028">
    <property type="protein sequence ID" value="KAL0637936.1"/>
    <property type="molecule type" value="Genomic_DNA"/>
</dbReference>
<name>A0ABR3GPS7_9PEZI</name>
<sequence length="97" mass="11031">MQTSTSCLLVHDDWTELLVVPDEDNLFTPKNQRNHTFRLSSLCALVNEDGPEFEFRKPWIASTNASTADDVRVCQNFTLGGASEMFELLLVLRRQLS</sequence>
<gene>
    <name evidence="1" type="ORF">Q9L58_003014</name>
</gene>
<proteinExistence type="predicted"/>
<keyword evidence="2" id="KW-1185">Reference proteome</keyword>
<evidence type="ECO:0000313" key="2">
    <source>
        <dbReference type="Proteomes" id="UP001447188"/>
    </source>
</evidence>
<accession>A0ABR3GPS7</accession>
<dbReference type="Proteomes" id="UP001447188">
    <property type="component" value="Unassembled WGS sequence"/>
</dbReference>